<dbReference type="Proteomes" id="UP001501005">
    <property type="component" value="Unassembled WGS sequence"/>
</dbReference>
<proteinExistence type="predicted"/>
<feature type="region of interest" description="Disordered" evidence="1">
    <location>
        <begin position="124"/>
        <end position="188"/>
    </location>
</feature>
<accession>A0ABP4A162</accession>
<dbReference type="EMBL" id="BAAAHG010000068">
    <property type="protein sequence ID" value="GAA0930036.1"/>
    <property type="molecule type" value="Genomic_DNA"/>
</dbReference>
<gene>
    <name evidence="3" type="ORF">GCM10009549_53200</name>
</gene>
<dbReference type="PROSITE" id="PS51819">
    <property type="entry name" value="VOC"/>
    <property type="match status" value="1"/>
</dbReference>
<evidence type="ECO:0000313" key="4">
    <source>
        <dbReference type="Proteomes" id="UP001501005"/>
    </source>
</evidence>
<reference evidence="4" key="1">
    <citation type="journal article" date="2019" name="Int. J. Syst. Evol. Microbiol.">
        <title>The Global Catalogue of Microorganisms (GCM) 10K type strain sequencing project: providing services to taxonomists for standard genome sequencing and annotation.</title>
        <authorList>
            <consortium name="The Broad Institute Genomics Platform"/>
            <consortium name="The Broad Institute Genome Sequencing Center for Infectious Disease"/>
            <person name="Wu L."/>
            <person name="Ma J."/>
        </authorList>
    </citation>
    <scope>NUCLEOTIDE SEQUENCE [LARGE SCALE GENOMIC DNA]</scope>
    <source>
        <strain evidence="4">JCM 10673</strain>
    </source>
</reference>
<sequence length="188" mass="19898">MTMMAAVDHVQPAAPPGSEERLRGYCVDALGMTEIPKPPVLAARGGCWFQAGTVQLQPGHRAGRPPREKAHPGLRVTGIDAHAARLKAHGAPVTRDGAPPGHRRFFSEDPVGDRLEFLEPCRENPEDLAGVPGQDDGQEAAEGRQGTAEAGQGGRKGEGRGQPEERQRTAAGDQAEGRGRPAEAVDRV</sequence>
<feature type="domain" description="VOC" evidence="2">
    <location>
        <begin position="6"/>
        <end position="120"/>
    </location>
</feature>
<dbReference type="Gene3D" id="3.10.180.10">
    <property type="entry name" value="2,3-Dihydroxybiphenyl 1,2-Dioxygenase, domain 1"/>
    <property type="match status" value="1"/>
</dbReference>
<dbReference type="SUPFAM" id="SSF54593">
    <property type="entry name" value="Glyoxalase/Bleomycin resistance protein/Dihydroxybiphenyl dioxygenase"/>
    <property type="match status" value="1"/>
</dbReference>
<name>A0ABP4A162_9ACTN</name>
<dbReference type="PANTHER" id="PTHR39175:SF1">
    <property type="entry name" value="FAMILY PROTEIN, PUTATIVE (AFU_ORTHOLOGUE AFUA_3G15060)-RELATED"/>
    <property type="match status" value="1"/>
</dbReference>
<comment type="caution">
    <text evidence="3">The sequence shown here is derived from an EMBL/GenBank/DDBJ whole genome shotgun (WGS) entry which is preliminary data.</text>
</comment>
<dbReference type="InterPro" id="IPR029068">
    <property type="entry name" value="Glyas_Bleomycin-R_OHBP_Dase"/>
</dbReference>
<evidence type="ECO:0000256" key="1">
    <source>
        <dbReference type="SAM" id="MobiDB-lite"/>
    </source>
</evidence>
<dbReference type="RefSeq" id="WP_425581058.1">
    <property type="nucleotide sequence ID" value="NZ_BAAAHG010000068.1"/>
</dbReference>
<feature type="compositionally biased region" description="Basic and acidic residues" evidence="1">
    <location>
        <begin position="175"/>
        <end position="188"/>
    </location>
</feature>
<organism evidence="3 4">
    <name type="scientific">Streptomyces thermoalcalitolerans</name>
    <dbReference type="NCBI Taxonomy" id="65605"/>
    <lineage>
        <taxon>Bacteria</taxon>
        <taxon>Bacillati</taxon>
        <taxon>Actinomycetota</taxon>
        <taxon>Actinomycetes</taxon>
        <taxon>Kitasatosporales</taxon>
        <taxon>Streptomycetaceae</taxon>
        <taxon>Streptomyces</taxon>
    </lineage>
</organism>
<dbReference type="InterPro" id="IPR037523">
    <property type="entry name" value="VOC_core"/>
</dbReference>
<dbReference type="PANTHER" id="PTHR39175">
    <property type="entry name" value="FAMILY PROTEIN, PUTATIVE (AFU_ORTHOLOGUE AFUA_3G15060)-RELATED"/>
    <property type="match status" value="1"/>
</dbReference>
<evidence type="ECO:0000259" key="2">
    <source>
        <dbReference type="PROSITE" id="PS51819"/>
    </source>
</evidence>
<keyword evidence="4" id="KW-1185">Reference proteome</keyword>
<protein>
    <recommendedName>
        <fullName evidence="2">VOC domain-containing protein</fullName>
    </recommendedName>
</protein>
<feature type="region of interest" description="Disordered" evidence="1">
    <location>
        <begin position="88"/>
        <end position="108"/>
    </location>
</feature>
<evidence type="ECO:0000313" key="3">
    <source>
        <dbReference type="EMBL" id="GAA0930036.1"/>
    </source>
</evidence>
<feature type="compositionally biased region" description="Basic and acidic residues" evidence="1">
    <location>
        <begin position="155"/>
        <end position="168"/>
    </location>
</feature>